<organism evidence="7 8">
    <name type="scientific">Pontibaca salina</name>
    <dbReference type="NCBI Taxonomy" id="2795731"/>
    <lineage>
        <taxon>Bacteria</taxon>
        <taxon>Pseudomonadati</taxon>
        <taxon>Pseudomonadota</taxon>
        <taxon>Alphaproteobacteria</taxon>
        <taxon>Rhodobacterales</taxon>
        <taxon>Roseobacteraceae</taxon>
        <taxon>Pontibaca</taxon>
    </lineage>
</organism>
<dbReference type="InterPro" id="IPR012556">
    <property type="entry name" value="Entericidin"/>
</dbReference>
<dbReference type="Proteomes" id="UP000613255">
    <property type="component" value="Unassembled WGS sequence"/>
</dbReference>
<sequence length="44" mass="4580">MRILFTCIALLTLTACETTKGAGRDIQKAGDAITGAAQNVQNSL</sequence>
<evidence type="ECO:0000256" key="4">
    <source>
        <dbReference type="ARBA" id="ARBA00023136"/>
    </source>
</evidence>
<evidence type="ECO:0000313" key="7">
    <source>
        <dbReference type="EMBL" id="MBI6630154.1"/>
    </source>
</evidence>
<keyword evidence="4" id="KW-0472">Membrane</keyword>
<dbReference type="EMBL" id="JAEIJD010000007">
    <property type="protein sequence ID" value="MBI6630154.1"/>
    <property type="molecule type" value="Genomic_DNA"/>
</dbReference>
<keyword evidence="5" id="KW-0564">Palmitate</keyword>
<dbReference type="Pfam" id="PF08085">
    <property type="entry name" value="Entericidin"/>
    <property type="match status" value="1"/>
</dbReference>
<keyword evidence="2" id="KW-1003">Cell membrane</keyword>
<gene>
    <name evidence="7" type="ORF">JAO82_09710</name>
</gene>
<evidence type="ECO:0000256" key="1">
    <source>
        <dbReference type="ARBA" id="ARBA00010296"/>
    </source>
</evidence>
<dbReference type="GO" id="GO:0016020">
    <property type="term" value="C:membrane"/>
    <property type="evidence" value="ECO:0007669"/>
    <property type="project" value="InterPro"/>
</dbReference>
<evidence type="ECO:0000256" key="5">
    <source>
        <dbReference type="ARBA" id="ARBA00023139"/>
    </source>
</evidence>
<dbReference type="AlphaFoldDB" id="A0A934HL19"/>
<dbReference type="GO" id="GO:0009636">
    <property type="term" value="P:response to toxic substance"/>
    <property type="evidence" value="ECO:0007669"/>
    <property type="project" value="InterPro"/>
</dbReference>
<evidence type="ECO:0000256" key="6">
    <source>
        <dbReference type="ARBA" id="ARBA00023288"/>
    </source>
</evidence>
<dbReference type="PROSITE" id="PS51257">
    <property type="entry name" value="PROKAR_LIPOPROTEIN"/>
    <property type="match status" value="1"/>
</dbReference>
<keyword evidence="8" id="KW-1185">Reference proteome</keyword>
<keyword evidence="3" id="KW-0732">Signal</keyword>
<evidence type="ECO:0000256" key="2">
    <source>
        <dbReference type="ARBA" id="ARBA00022475"/>
    </source>
</evidence>
<comment type="caution">
    <text evidence="7">The sequence shown here is derived from an EMBL/GenBank/DDBJ whole genome shotgun (WGS) entry which is preliminary data.</text>
</comment>
<name>A0A934HL19_9RHOB</name>
<dbReference type="RefSeq" id="WP_198686183.1">
    <property type="nucleotide sequence ID" value="NZ_JAEIJD010000007.1"/>
</dbReference>
<keyword evidence="6 7" id="KW-0449">Lipoprotein</keyword>
<accession>A0A934HL19</accession>
<evidence type="ECO:0000256" key="3">
    <source>
        <dbReference type="ARBA" id="ARBA00022729"/>
    </source>
</evidence>
<evidence type="ECO:0000313" key="8">
    <source>
        <dbReference type="Proteomes" id="UP000613255"/>
    </source>
</evidence>
<proteinExistence type="inferred from homology"/>
<protein>
    <submittedName>
        <fullName evidence="7">Entericidin A/B family lipoprotein</fullName>
    </submittedName>
</protein>
<reference evidence="7" key="1">
    <citation type="submission" date="2020-12" db="EMBL/GenBank/DDBJ databases">
        <title>Pontibaca salina gen. nov., sp. nov., isolated from marine sediment.</title>
        <authorList>
            <person name="Bo J."/>
            <person name="Wang S."/>
            <person name="Song X."/>
            <person name="Du Z."/>
        </authorList>
    </citation>
    <scope>NUCLEOTIDE SEQUENCE</scope>
    <source>
        <strain evidence="7">S1109L</strain>
    </source>
</reference>
<comment type="similarity">
    <text evidence="1">Belongs to the EcnA/EcnB lipoprotein family.</text>
</comment>